<comment type="caution">
    <text evidence="2">The sequence shown here is derived from an EMBL/GenBank/DDBJ whole genome shotgun (WGS) entry which is preliminary data.</text>
</comment>
<dbReference type="EMBL" id="JACVVK020000125">
    <property type="protein sequence ID" value="KAK7490570.1"/>
    <property type="molecule type" value="Genomic_DNA"/>
</dbReference>
<name>A0ABD0KUS4_9CAEN</name>
<accession>A0ABD0KUS4</accession>
<evidence type="ECO:0000256" key="1">
    <source>
        <dbReference type="SAM" id="MobiDB-lite"/>
    </source>
</evidence>
<organism evidence="2 3">
    <name type="scientific">Batillaria attramentaria</name>
    <dbReference type="NCBI Taxonomy" id="370345"/>
    <lineage>
        <taxon>Eukaryota</taxon>
        <taxon>Metazoa</taxon>
        <taxon>Spiralia</taxon>
        <taxon>Lophotrochozoa</taxon>
        <taxon>Mollusca</taxon>
        <taxon>Gastropoda</taxon>
        <taxon>Caenogastropoda</taxon>
        <taxon>Sorbeoconcha</taxon>
        <taxon>Cerithioidea</taxon>
        <taxon>Batillariidae</taxon>
        <taxon>Batillaria</taxon>
    </lineage>
</organism>
<evidence type="ECO:0000313" key="3">
    <source>
        <dbReference type="Proteomes" id="UP001519460"/>
    </source>
</evidence>
<evidence type="ECO:0000313" key="2">
    <source>
        <dbReference type="EMBL" id="KAK7490570.1"/>
    </source>
</evidence>
<keyword evidence="3" id="KW-1185">Reference proteome</keyword>
<gene>
    <name evidence="2" type="ORF">BaRGS_00018173</name>
</gene>
<proteinExistence type="predicted"/>
<sequence>MFSSASVGDCRNLLRPSPLGGPSFSSATNVHEDEGEIVSAQFVNYLRFDSRCLIFDSLGARSSLKYSTREIERERNFSSVHASRKLQRRENTYDR</sequence>
<dbReference type="Proteomes" id="UP001519460">
    <property type="component" value="Unassembled WGS sequence"/>
</dbReference>
<reference evidence="2 3" key="1">
    <citation type="journal article" date="2023" name="Sci. Data">
        <title>Genome assembly of the Korean intertidal mud-creeper Batillaria attramentaria.</title>
        <authorList>
            <person name="Patra A.K."/>
            <person name="Ho P.T."/>
            <person name="Jun S."/>
            <person name="Lee S.J."/>
            <person name="Kim Y."/>
            <person name="Won Y.J."/>
        </authorList>
    </citation>
    <scope>NUCLEOTIDE SEQUENCE [LARGE SCALE GENOMIC DNA]</scope>
    <source>
        <strain evidence="2">Wonlab-2016</strain>
    </source>
</reference>
<protein>
    <submittedName>
        <fullName evidence="2">Uncharacterized protein</fullName>
    </submittedName>
</protein>
<dbReference type="AlphaFoldDB" id="A0ABD0KUS4"/>
<feature type="region of interest" description="Disordered" evidence="1">
    <location>
        <begin position="73"/>
        <end position="95"/>
    </location>
</feature>